<accession>A0ABW5X7Z9</accession>
<reference evidence="2" key="1">
    <citation type="journal article" date="2019" name="Int. J. Syst. Evol. Microbiol.">
        <title>The Global Catalogue of Microorganisms (GCM) 10K type strain sequencing project: providing services to taxonomists for standard genome sequencing and annotation.</title>
        <authorList>
            <consortium name="The Broad Institute Genomics Platform"/>
            <consortium name="The Broad Institute Genome Sequencing Center for Infectious Disease"/>
            <person name="Wu L."/>
            <person name="Ma J."/>
        </authorList>
    </citation>
    <scope>NUCLEOTIDE SEQUENCE [LARGE SCALE GENOMIC DNA]</scope>
    <source>
        <strain evidence="2">KCTC 52925</strain>
    </source>
</reference>
<dbReference type="EMBL" id="JBHUOJ010000033">
    <property type="protein sequence ID" value="MFD2834720.1"/>
    <property type="molecule type" value="Genomic_DNA"/>
</dbReference>
<sequence length="62" mass="7225">MIERGFTQNAEDTVQCRFRYEDVKVDVMSTINIGWAPSNPWFTKGFEKAISVMLDEVIIKIR</sequence>
<gene>
    <name evidence="1" type="ORF">ACFSYS_15620</name>
</gene>
<keyword evidence="2" id="KW-1185">Reference proteome</keyword>
<proteinExistence type="predicted"/>
<evidence type="ECO:0000313" key="2">
    <source>
        <dbReference type="Proteomes" id="UP001597438"/>
    </source>
</evidence>
<evidence type="ECO:0000313" key="1">
    <source>
        <dbReference type="EMBL" id="MFD2834720.1"/>
    </source>
</evidence>
<organism evidence="1 2">
    <name type="scientific">Christiangramia antarctica</name>
    <dbReference type="NCBI Taxonomy" id="2058158"/>
    <lineage>
        <taxon>Bacteria</taxon>
        <taxon>Pseudomonadati</taxon>
        <taxon>Bacteroidota</taxon>
        <taxon>Flavobacteriia</taxon>
        <taxon>Flavobacteriales</taxon>
        <taxon>Flavobacteriaceae</taxon>
        <taxon>Christiangramia</taxon>
    </lineage>
</organism>
<name>A0ABW5X7Z9_9FLAO</name>
<protein>
    <submittedName>
        <fullName evidence="1">Uncharacterized protein</fullName>
    </submittedName>
</protein>
<dbReference type="Proteomes" id="UP001597438">
    <property type="component" value="Unassembled WGS sequence"/>
</dbReference>
<dbReference type="RefSeq" id="WP_251740653.1">
    <property type="nucleotide sequence ID" value="NZ_JBHUOJ010000033.1"/>
</dbReference>
<comment type="caution">
    <text evidence="1">The sequence shown here is derived from an EMBL/GenBank/DDBJ whole genome shotgun (WGS) entry which is preliminary data.</text>
</comment>